<dbReference type="InterPro" id="IPR003439">
    <property type="entry name" value="ABC_transporter-like_ATP-bd"/>
</dbReference>
<keyword evidence="4" id="KW-0067">ATP-binding</keyword>
<dbReference type="KEGG" id="tpe:Tpen_1447"/>
<name>A1S064_THEPD</name>
<dbReference type="PANTHER" id="PTHR42711">
    <property type="entry name" value="ABC TRANSPORTER ATP-BINDING PROTEIN"/>
    <property type="match status" value="1"/>
</dbReference>
<proteinExistence type="inferred from homology"/>
<dbReference type="Proteomes" id="UP000000641">
    <property type="component" value="Chromosome"/>
</dbReference>
<dbReference type="InterPro" id="IPR027417">
    <property type="entry name" value="P-loop_NTPase"/>
</dbReference>
<evidence type="ECO:0000256" key="1">
    <source>
        <dbReference type="ARBA" id="ARBA00005417"/>
    </source>
</evidence>
<organism evidence="6 7">
    <name type="scientific">Thermofilum pendens (strain DSM 2475 / Hrk 5)</name>
    <dbReference type="NCBI Taxonomy" id="368408"/>
    <lineage>
        <taxon>Archaea</taxon>
        <taxon>Thermoproteota</taxon>
        <taxon>Thermoprotei</taxon>
        <taxon>Thermofilales</taxon>
        <taxon>Thermofilaceae</taxon>
        <taxon>Thermofilum</taxon>
    </lineage>
</organism>
<dbReference type="PROSITE" id="PS00211">
    <property type="entry name" value="ABC_TRANSPORTER_1"/>
    <property type="match status" value="1"/>
</dbReference>
<dbReference type="GeneID" id="4601156"/>
<keyword evidence="3" id="KW-0547">Nucleotide-binding</keyword>
<dbReference type="AlphaFoldDB" id="A1S064"/>
<dbReference type="GO" id="GO:0005524">
    <property type="term" value="F:ATP binding"/>
    <property type="evidence" value="ECO:0007669"/>
    <property type="project" value="UniProtKB-KW"/>
</dbReference>
<dbReference type="PANTHER" id="PTHR42711:SF5">
    <property type="entry name" value="ABC TRANSPORTER ATP-BINDING PROTEIN NATA"/>
    <property type="match status" value="1"/>
</dbReference>
<dbReference type="InterPro" id="IPR017871">
    <property type="entry name" value="ABC_transporter-like_CS"/>
</dbReference>
<dbReference type="InterPro" id="IPR003593">
    <property type="entry name" value="AAA+_ATPase"/>
</dbReference>
<dbReference type="STRING" id="368408.Tpen_1447"/>
<accession>A1S064</accession>
<dbReference type="SMART" id="SM00382">
    <property type="entry name" value="AAA"/>
    <property type="match status" value="1"/>
</dbReference>
<evidence type="ECO:0000259" key="5">
    <source>
        <dbReference type="PROSITE" id="PS50893"/>
    </source>
</evidence>
<dbReference type="InterPro" id="IPR050763">
    <property type="entry name" value="ABC_transporter_ATP-binding"/>
</dbReference>
<reference evidence="7" key="1">
    <citation type="journal article" date="2008" name="J. Bacteriol.">
        <title>Genome sequence of Thermofilum pendens reveals an exceptional loss of biosynthetic pathways without genome reduction.</title>
        <authorList>
            <person name="Anderson I."/>
            <person name="Rodriguez J."/>
            <person name="Susanti D."/>
            <person name="Porat I."/>
            <person name="Reich C."/>
            <person name="Ulrich L.E."/>
            <person name="Elkins J.G."/>
            <person name="Mavromatis K."/>
            <person name="Lykidis A."/>
            <person name="Kim E."/>
            <person name="Thompson L.S."/>
            <person name="Nolan M."/>
            <person name="Land M."/>
            <person name="Copeland A."/>
            <person name="Lapidus A."/>
            <person name="Lucas S."/>
            <person name="Detter C."/>
            <person name="Zhulin I.B."/>
            <person name="Olsen G.J."/>
            <person name="Whitman W."/>
            <person name="Mukhopadhyay B."/>
            <person name="Bristow J."/>
            <person name="Kyrpides N."/>
        </authorList>
    </citation>
    <scope>NUCLEOTIDE SEQUENCE [LARGE SCALE GENOMIC DNA]</scope>
    <source>
        <strain evidence="7">DSM 2475 / Hrk 5</strain>
    </source>
</reference>
<dbReference type="RefSeq" id="WP_011753109.1">
    <property type="nucleotide sequence ID" value="NC_008698.1"/>
</dbReference>
<gene>
    <name evidence="6" type="ordered locus">Tpen_1447</name>
</gene>
<comment type="similarity">
    <text evidence="1">Belongs to the ABC transporter superfamily.</text>
</comment>
<dbReference type="PROSITE" id="PS50893">
    <property type="entry name" value="ABC_TRANSPORTER_2"/>
    <property type="match status" value="1"/>
</dbReference>
<feature type="domain" description="ABC transporter" evidence="5">
    <location>
        <begin position="4"/>
        <end position="238"/>
    </location>
</feature>
<keyword evidence="7" id="KW-1185">Reference proteome</keyword>
<dbReference type="SUPFAM" id="SSF52540">
    <property type="entry name" value="P-loop containing nucleoside triphosphate hydrolases"/>
    <property type="match status" value="1"/>
</dbReference>
<dbReference type="Gene3D" id="3.40.50.300">
    <property type="entry name" value="P-loop containing nucleotide triphosphate hydrolases"/>
    <property type="match status" value="1"/>
</dbReference>
<dbReference type="CDD" id="cd03230">
    <property type="entry name" value="ABC_DR_subfamily_A"/>
    <property type="match status" value="1"/>
</dbReference>
<dbReference type="HOGENOM" id="CLU_000604_1_2_2"/>
<sequence length="310" mass="33692">MLALVAEDLWKVYGSGERRVEALRGISIEVREGEVVALLGPNGSGKSTFMGIAAGVVRPTRGRLLVYGGEPYSDAGVRGRISYMPQDYGLYAELTGIENYEFYAALMEVDAKEAKRRLEELSGLLGLGEWFYKRRVSTYSGGMKRKASLALALASNPDLLLLDEPTSGLDPNARREVWGVVDGMRRSGKTVVLATHLFEDAERLADRVVVMRGGEVVAAGSQEDLKRKVGYKYAVDLELREEPGAELLERVRMLGYEAIPAGGSRVTVLGNSPNLLDEVEAIGGAGVVSASMRRVSLGDVYFLLTGVRLE</sequence>
<evidence type="ECO:0000256" key="4">
    <source>
        <dbReference type="ARBA" id="ARBA00022840"/>
    </source>
</evidence>
<keyword evidence="2" id="KW-0813">Transport</keyword>
<dbReference type="EMBL" id="CP000505">
    <property type="protein sequence ID" value="ABL78844.1"/>
    <property type="molecule type" value="Genomic_DNA"/>
</dbReference>
<evidence type="ECO:0000256" key="2">
    <source>
        <dbReference type="ARBA" id="ARBA00022448"/>
    </source>
</evidence>
<evidence type="ECO:0000313" key="7">
    <source>
        <dbReference type="Proteomes" id="UP000000641"/>
    </source>
</evidence>
<evidence type="ECO:0000256" key="3">
    <source>
        <dbReference type="ARBA" id="ARBA00022741"/>
    </source>
</evidence>
<evidence type="ECO:0000313" key="6">
    <source>
        <dbReference type="EMBL" id="ABL78844.1"/>
    </source>
</evidence>
<dbReference type="EnsemblBacteria" id="ABL78844">
    <property type="protein sequence ID" value="ABL78844"/>
    <property type="gene ID" value="Tpen_1447"/>
</dbReference>
<protein>
    <submittedName>
        <fullName evidence="6">ABC transporter related</fullName>
    </submittedName>
</protein>
<dbReference type="eggNOG" id="arCOG00194">
    <property type="taxonomic scope" value="Archaea"/>
</dbReference>
<dbReference type="OrthoDB" id="18492at2157"/>
<dbReference type="Pfam" id="PF00005">
    <property type="entry name" value="ABC_tran"/>
    <property type="match status" value="1"/>
</dbReference>
<dbReference type="GO" id="GO:0016887">
    <property type="term" value="F:ATP hydrolysis activity"/>
    <property type="evidence" value="ECO:0007669"/>
    <property type="project" value="InterPro"/>
</dbReference>